<feature type="transmembrane region" description="Helical" evidence="1">
    <location>
        <begin position="243"/>
        <end position="261"/>
    </location>
</feature>
<name>A0A6A1USD9_9ROSI</name>
<sequence>MGHEPQWYLKGPSLPPLPCVEDFGLVDVDPAVLHIVPLLRPLQRKDLLGLICAVIPACVHTITIGEPRGSSKVLRKWIPESFNGDSSAFPREEMMRLFALRDPEKVDLKVAEQVFHEVLGHKSGHVRGLENSAIPKPSPTSRSSHWGGEFVDESELVGNGSPLLTNGHRQLRDTVGKGPTNIDGVPQTSPNVFHGGQSFNGADGNLWSSAKVCLHATTSTRARRRLTVEDGLLRRNTAFLPQLLLWAYAVFLIVDLFTLTFDVKCRNCHRNLQRHFLPFLTFD</sequence>
<keyword evidence="3" id="KW-1185">Reference proteome</keyword>
<accession>A0A6A1USD9</accession>
<keyword evidence="1" id="KW-1133">Transmembrane helix</keyword>
<proteinExistence type="predicted"/>
<dbReference type="Proteomes" id="UP000516437">
    <property type="component" value="Chromosome 8"/>
</dbReference>
<organism evidence="2 3">
    <name type="scientific">Morella rubra</name>
    <name type="common">Chinese bayberry</name>
    <dbReference type="NCBI Taxonomy" id="262757"/>
    <lineage>
        <taxon>Eukaryota</taxon>
        <taxon>Viridiplantae</taxon>
        <taxon>Streptophyta</taxon>
        <taxon>Embryophyta</taxon>
        <taxon>Tracheophyta</taxon>
        <taxon>Spermatophyta</taxon>
        <taxon>Magnoliopsida</taxon>
        <taxon>eudicotyledons</taxon>
        <taxon>Gunneridae</taxon>
        <taxon>Pentapetalae</taxon>
        <taxon>rosids</taxon>
        <taxon>fabids</taxon>
        <taxon>Fagales</taxon>
        <taxon>Myricaceae</taxon>
        <taxon>Morella</taxon>
    </lineage>
</organism>
<dbReference type="AlphaFoldDB" id="A0A6A1USD9"/>
<evidence type="ECO:0000313" key="3">
    <source>
        <dbReference type="Proteomes" id="UP000516437"/>
    </source>
</evidence>
<evidence type="ECO:0000313" key="2">
    <source>
        <dbReference type="EMBL" id="KAB1203232.1"/>
    </source>
</evidence>
<gene>
    <name evidence="2" type="ORF">CJ030_MR8G028811</name>
</gene>
<protein>
    <submittedName>
        <fullName evidence="2">Uncharacterized protein</fullName>
    </submittedName>
</protein>
<keyword evidence="1" id="KW-0812">Transmembrane</keyword>
<comment type="caution">
    <text evidence="2">The sequence shown here is derived from an EMBL/GenBank/DDBJ whole genome shotgun (WGS) entry which is preliminary data.</text>
</comment>
<evidence type="ECO:0000256" key="1">
    <source>
        <dbReference type="SAM" id="Phobius"/>
    </source>
</evidence>
<keyword evidence="1" id="KW-0472">Membrane</keyword>
<dbReference type="EMBL" id="RXIC02000026">
    <property type="protein sequence ID" value="KAB1203232.1"/>
    <property type="molecule type" value="Genomic_DNA"/>
</dbReference>
<reference evidence="2 3" key="1">
    <citation type="journal article" date="2019" name="Plant Biotechnol. J.">
        <title>The red bayberry genome and genetic basis of sex determination.</title>
        <authorList>
            <person name="Jia H.M."/>
            <person name="Jia H.J."/>
            <person name="Cai Q.L."/>
            <person name="Wang Y."/>
            <person name="Zhao H.B."/>
            <person name="Yang W.F."/>
            <person name="Wang G.Y."/>
            <person name="Li Y.H."/>
            <person name="Zhan D.L."/>
            <person name="Shen Y.T."/>
            <person name="Niu Q.F."/>
            <person name="Chang L."/>
            <person name="Qiu J."/>
            <person name="Zhao L."/>
            <person name="Xie H.B."/>
            <person name="Fu W.Y."/>
            <person name="Jin J."/>
            <person name="Li X.W."/>
            <person name="Jiao Y."/>
            <person name="Zhou C.C."/>
            <person name="Tu T."/>
            <person name="Chai C.Y."/>
            <person name="Gao J.L."/>
            <person name="Fan L.J."/>
            <person name="van de Weg E."/>
            <person name="Wang J.Y."/>
            <person name="Gao Z.S."/>
        </authorList>
    </citation>
    <scope>NUCLEOTIDE SEQUENCE [LARGE SCALE GENOMIC DNA]</scope>
    <source>
        <tissue evidence="2">Leaves</tissue>
    </source>
</reference>